<proteinExistence type="predicted"/>
<reference evidence="2" key="1">
    <citation type="submission" date="2013-12" db="EMBL/GenBank/DDBJ databases">
        <authorList>
            <person name="Omoto C.K."/>
            <person name="Sibley D."/>
            <person name="Venepally P."/>
            <person name="Hadjithomas M."/>
            <person name="Karamycheva S."/>
            <person name="Brunk B."/>
            <person name="Roos D."/>
            <person name="Caler E."/>
            <person name="Lorenzi H."/>
        </authorList>
    </citation>
    <scope>NUCLEOTIDE SEQUENCE</scope>
</reference>
<feature type="compositionally biased region" description="Polar residues" evidence="1">
    <location>
        <begin position="139"/>
        <end position="154"/>
    </location>
</feature>
<dbReference type="GeneID" id="22911401"/>
<evidence type="ECO:0000313" key="2">
    <source>
        <dbReference type="EMBL" id="EZG78497.1"/>
    </source>
</evidence>
<feature type="region of interest" description="Disordered" evidence="1">
    <location>
        <begin position="59"/>
        <end position="90"/>
    </location>
</feature>
<sequence>MAASWTPGWILDFLKTHKQGTPFTKLAEEAARSLQSSDDLRAVLVNVCALVDTKTNRIKQLGPRVSEPPLETRKRRRSQENTDSPTPLQCVDKRLRAAEFDENQAPGLSAAEVERRPRDGTLVIECSRESLAVVPDRSSYATVGEDTTASSIPVSPTEPPAGLGSNDQ</sequence>
<dbReference type="Proteomes" id="UP000019763">
    <property type="component" value="Unassembled WGS sequence"/>
</dbReference>
<feature type="region of interest" description="Disordered" evidence="1">
    <location>
        <begin position="136"/>
        <end position="168"/>
    </location>
</feature>
<dbReference type="VEuPathDB" id="CryptoDB:GNI_035530"/>
<evidence type="ECO:0000256" key="1">
    <source>
        <dbReference type="SAM" id="MobiDB-lite"/>
    </source>
</evidence>
<dbReference type="AlphaFoldDB" id="A0A023BAW8"/>
<accession>A0A023BAW8</accession>
<dbReference type="EMBL" id="AFNH02000272">
    <property type="protein sequence ID" value="EZG78497.1"/>
    <property type="molecule type" value="Genomic_DNA"/>
</dbReference>
<keyword evidence="3" id="KW-1185">Reference proteome</keyword>
<organism evidence="2 3">
    <name type="scientific">Gregarina niphandrodes</name>
    <name type="common">Septate eugregarine</name>
    <dbReference type="NCBI Taxonomy" id="110365"/>
    <lineage>
        <taxon>Eukaryota</taxon>
        <taxon>Sar</taxon>
        <taxon>Alveolata</taxon>
        <taxon>Apicomplexa</taxon>
        <taxon>Conoidasida</taxon>
        <taxon>Gregarinasina</taxon>
        <taxon>Eugregarinorida</taxon>
        <taxon>Gregarinidae</taxon>
        <taxon>Gregarina</taxon>
    </lineage>
</organism>
<name>A0A023BAW8_GRENI</name>
<protein>
    <submittedName>
        <fullName evidence="2">Uncharacterized protein</fullName>
    </submittedName>
</protein>
<gene>
    <name evidence="2" type="ORF">GNI_035530</name>
</gene>
<dbReference type="RefSeq" id="XP_011129281.1">
    <property type="nucleotide sequence ID" value="XM_011130979.1"/>
</dbReference>
<comment type="caution">
    <text evidence="2">The sequence shown here is derived from an EMBL/GenBank/DDBJ whole genome shotgun (WGS) entry which is preliminary data.</text>
</comment>
<evidence type="ECO:0000313" key="3">
    <source>
        <dbReference type="Proteomes" id="UP000019763"/>
    </source>
</evidence>